<evidence type="ECO:0000313" key="2">
    <source>
        <dbReference type="Proteomes" id="UP000289952"/>
    </source>
</evidence>
<organism evidence="1 2">
    <name type="scientific">Mycoplasmopsis bovirhinis</name>
    <dbReference type="NCBI Taxonomy" id="29553"/>
    <lineage>
        <taxon>Bacteria</taxon>
        <taxon>Bacillati</taxon>
        <taxon>Mycoplasmatota</taxon>
        <taxon>Mycoplasmoidales</taxon>
        <taxon>Metamycoplasmataceae</taxon>
        <taxon>Mycoplasmopsis</taxon>
    </lineage>
</organism>
<dbReference type="EMBL" id="LR214972">
    <property type="protein sequence ID" value="VEU63665.1"/>
    <property type="molecule type" value="Genomic_DNA"/>
</dbReference>
<accession>A0A224AT46</accession>
<dbReference type="GO" id="GO:0016020">
    <property type="term" value="C:membrane"/>
    <property type="evidence" value="ECO:0007669"/>
    <property type="project" value="InterPro"/>
</dbReference>
<keyword evidence="1" id="KW-0808">Transferase</keyword>
<dbReference type="GO" id="GO:0047324">
    <property type="term" value="F:phosphoenolpyruvate-glycerone phosphotransferase activity"/>
    <property type="evidence" value="ECO:0007669"/>
    <property type="project" value="InterPro"/>
</dbReference>
<dbReference type="AlphaFoldDB" id="A0A224AT46"/>
<dbReference type="Proteomes" id="UP000289952">
    <property type="component" value="Chromosome"/>
</dbReference>
<gene>
    <name evidence="1" type="primary">MCYN0518</name>
    <name evidence="1" type="ORF">NCTC10118_00718</name>
</gene>
<dbReference type="Pfam" id="PF03610">
    <property type="entry name" value="EIIA-man"/>
    <property type="match status" value="1"/>
</dbReference>
<dbReference type="Gene3D" id="3.40.50.510">
    <property type="entry name" value="Phosphotransferase system, mannose-type IIA component"/>
    <property type="match status" value="1"/>
</dbReference>
<dbReference type="EC" id="2.7.1.-" evidence="1"/>
<evidence type="ECO:0000313" key="1">
    <source>
        <dbReference type="EMBL" id="VEU63665.1"/>
    </source>
</evidence>
<dbReference type="OrthoDB" id="7065393at2"/>
<dbReference type="InterPro" id="IPR036662">
    <property type="entry name" value="PTS_EIIA_man-typ_sf"/>
</dbReference>
<proteinExistence type="predicted"/>
<dbReference type="PROSITE" id="PS51096">
    <property type="entry name" value="PTS_EIIA_TYPE_4"/>
    <property type="match status" value="1"/>
</dbReference>
<dbReference type="PANTHER" id="PTHR38594">
    <property type="entry name" value="PEP-DEPENDENT DIHYDROXYACETONE KINASE, PHOSPHORYL DONOR SUBUNIT DHAM"/>
    <property type="match status" value="1"/>
</dbReference>
<dbReference type="GO" id="GO:0019563">
    <property type="term" value="P:glycerol catabolic process"/>
    <property type="evidence" value="ECO:0007669"/>
    <property type="project" value="InterPro"/>
</dbReference>
<reference evidence="1 2" key="1">
    <citation type="submission" date="2019-01" db="EMBL/GenBank/DDBJ databases">
        <authorList>
            <consortium name="Pathogen Informatics"/>
        </authorList>
    </citation>
    <scope>NUCLEOTIDE SEQUENCE [LARGE SCALE GENOMIC DNA]</scope>
    <source>
        <strain evidence="1 2">NCTC10118</strain>
    </source>
</reference>
<sequence>MNKKLFILISHYYNLANTLKEYLTKMLPINNDNIKIIALGGVNQGTELGTEPMQILEAIEANSEINEIFIYSDLGSATLGAQAITNLVSNKEIYVAKGAFVENTFAAYVLANAGASFNEVKQASEEKIAK</sequence>
<dbReference type="InterPro" id="IPR004701">
    <property type="entry name" value="PTS_EIIA_man-typ"/>
</dbReference>
<dbReference type="InterPro" id="IPR039643">
    <property type="entry name" value="DhaM"/>
</dbReference>
<dbReference type="RefSeq" id="WP_120161444.1">
    <property type="nucleotide sequence ID" value="NZ_AP018135.1"/>
</dbReference>
<dbReference type="GO" id="GO:0009401">
    <property type="term" value="P:phosphoenolpyruvate-dependent sugar phosphotransferase system"/>
    <property type="evidence" value="ECO:0007669"/>
    <property type="project" value="InterPro"/>
</dbReference>
<keyword evidence="2" id="KW-1185">Reference proteome</keyword>
<name>A0A224AT46_9BACT</name>
<protein>
    <submittedName>
        <fullName evidence="1">PTS system enzyme I</fullName>
        <ecNumber evidence="1">2.7.1.-</ecNumber>
    </submittedName>
</protein>
<dbReference type="SUPFAM" id="SSF53062">
    <property type="entry name" value="PTS system fructose IIA component-like"/>
    <property type="match status" value="1"/>
</dbReference>
<dbReference type="PANTHER" id="PTHR38594:SF1">
    <property type="entry name" value="PEP-DEPENDENT DIHYDROXYACETONE KINASE, PHOSPHORYL DONOR SUBUNIT DHAM"/>
    <property type="match status" value="1"/>
</dbReference>